<evidence type="ECO:0000313" key="2">
    <source>
        <dbReference type="EMBL" id="KAH3694492.1"/>
    </source>
</evidence>
<accession>A0A9D4BGS6</accession>
<organism evidence="2 5">
    <name type="scientific">Dreissena polymorpha</name>
    <name type="common">Zebra mussel</name>
    <name type="synonym">Mytilus polymorpha</name>
    <dbReference type="NCBI Taxonomy" id="45954"/>
    <lineage>
        <taxon>Eukaryota</taxon>
        <taxon>Metazoa</taxon>
        <taxon>Spiralia</taxon>
        <taxon>Lophotrochozoa</taxon>
        <taxon>Mollusca</taxon>
        <taxon>Bivalvia</taxon>
        <taxon>Autobranchia</taxon>
        <taxon>Heteroconchia</taxon>
        <taxon>Euheterodonta</taxon>
        <taxon>Imparidentia</taxon>
        <taxon>Neoheterodontei</taxon>
        <taxon>Myida</taxon>
        <taxon>Dreissenoidea</taxon>
        <taxon>Dreissenidae</taxon>
        <taxon>Dreissena</taxon>
    </lineage>
</organism>
<keyword evidence="1" id="KW-0732">Signal</keyword>
<gene>
    <name evidence="2" type="ORF">DPMN_081932</name>
    <name evidence="4" type="ORF">DPMN_131524</name>
    <name evidence="3" type="ORF">DPMN_190447</name>
</gene>
<dbReference type="EMBL" id="JAIWYP010000010">
    <property type="protein sequence ID" value="KAH3755748.1"/>
    <property type="molecule type" value="Genomic_DNA"/>
</dbReference>
<dbReference type="Proteomes" id="UP000828390">
    <property type="component" value="Unassembled WGS sequence"/>
</dbReference>
<reference evidence="2" key="2">
    <citation type="submission" date="2020-11" db="EMBL/GenBank/DDBJ databases">
        <authorList>
            <person name="McCartney M.A."/>
            <person name="Auch B."/>
            <person name="Kono T."/>
            <person name="Mallez S."/>
            <person name="Becker A."/>
            <person name="Gohl D.M."/>
            <person name="Silverstein K.A.T."/>
            <person name="Koren S."/>
            <person name="Bechman K.B."/>
            <person name="Herman A."/>
            <person name="Abrahante J.E."/>
            <person name="Garbe J."/>
        </authorList>
    </citation>
    <scope>NUCLEOTIDE SEQUENCE</scope>
    <source>
        <strain evidence="2">Duluth1</strain>
        <tissue evidence="2">Whole animal</tissue>
    </source>
</reference>
<evidence type="ECO:0000313" key="4">
    <source>
        <dbReference type="EMBL" id="KAH3829528.1"/>
    </source>
</evidence>
<evidence type="ECO:0000313" key="5">
    <source>
        <dbReference type="Proteomes" id="UP000828390"/>
    </source>
</evidence>
<feature type="chain" id="PRO_5040045423" evidence="1">
    <location>
        <begin position="16"/>
        <end position="59"/>
    </location>
</feature>
<name>A0A9D4BGS6_DREPO</name>
<dbReference type="AlphaFoldDB" id="A0A9D4BGS6"/>
<dbReference type="EMBL" id="JAIWYP010000016">
    <property type="protein sequence ID" value="KAH3694492.1"/>
    <property type="molecule type" value="Genomic_DNA"/>
</dbReference>
<proteinExistence type="predicted"/>
<sequence length="59" mass="6639">MIVIAIVLSLSGVDGYNNSIVALSSIPYKTNPFIGDDNKLNLYKCRLPMLTFRDDFQKD</sequence>
<dbReference type="EMBL" id="JAIWYP010000005">
    <property type="protein sequence ID" value="KAH3829528.1"/>
    <property type="molecule type" value="Genomic_DNA"/>
</dbReference>
<protein>
    <submittedName>
        <fullName evidence="2">Uncharacterized protein</fullName>
    </submittedName>
</protein>
<evidence type="ECO:0000256" key="1">
    <source>
        <dbReference type="SAM" id="SignalP"/>
    </source>
</evidence>
<evidence type="ECO:0000313" key="3">
    <source>
        <dbReference type="EMBL" id="KAH3755748.1"/>
    </source>
</evidence>
<reference evidence="2" key="1">
    <citation type="journal article" date="2019" name="bioRxiv">
        <title>The Genome of the Zebra Mussel, Dreissena polymorpha: A Resource for Invasive Species Research.</title>
        <authorList>
            <person name="McCartney M.A."/>
            <person name="Auch B."/>
            <person name="Kono T."/>
            <person name="Mallez S."/>
            <person name="Zhang Y."/>
            <person name="Obille A."/>
            <person name="Becker A."/>
            <person name="Abrahante J.E."/>
            <person name="Garbe J."/>
            <person name="Badalamenti J.P."/>
            <person name="Herman A."/>
            <person name="Mangelson H."/>
            <person name="Liachko I."/>
            <person name="Sullivan S."/>
            <person name="Sone E.D."/>
            <person name="Koren S."/>
            <person name="Silverstein K.A.T."/>
            <person name="Beckman K.B."/>
            <person name="Gohl D.M."/>
        </authorList>
    </citation>
    <scope>NUCLEOTIDE SEQUENCE</scope>
    <source>
        <strain evidence="2">Duluth1</strain>
        <tissue evidence="2">Whole animal</tissue>
    </source>
</reference>
<keyword evidence="5" id="KW-1185">Reference proteome</keyword>
<comment type="caution">
    <text evidence="2">The sequence shown here is derived from an EMBL/GenBank/DDBJ whole genome shotgun (WGS) entry which is preliminary data.</text>
</comment>
<feature type="signal peptide" evidence="1">
    <location>
        <begin position="1"/>
        <end position="15"/>
    </location>
</feature>